<dbReference type="SMART" id="SM00066">
    <property type="entry name" value="GAL4"/>
    <property type="match status" value="1"/>
</dbReference>
<keyword evidence="1" id="KW-0539">Nucleus</keyword>
<dbReference type="PROSITE" id="PS00463">
    <property type="entry name" value="ZN2_CY6_FUNGAL_1"/>
    <property type="match status" value="1"/>
</dbReference>
<feature type="compositionally biased region" description="Polar residues" evidence="2">
    <location>
        <begin position="555"/>
        <end position="565"/>
    </location>
</feature>
<accession>A0A9W9CLW1</accession>
<evidence type="ECO:0000313" key="5">
    <source>
        <dbReference type="Proteomes" id="UP001140560"/>
    </source>
</evidence>
<proteinExistence type="predicted"/>
<evidence type="ECO:0000313" key="4">
    <source>
        <dbReference type="EMBL" id="KAJ4370587.1"/>
    </source>
</evidence>
<dbReference type="SUPFAM" id="SSF57701">
    <property type="entry name" value="Zn2/Cys6 DNA-binding domain"/>
    <property type="match status" value="1"/>
</dbReference>
<sequence>MVFRGKPSKACHRCRARRLRCDQQRPSCSSCIRVGESCDGYRDTETIRISDQTDFVRAKALAQETLVKRKQAGAPPKFRYLPQDLQLVGRDMFFTYYVSDFSGTWGFLYQYLDRNVAPEHLTLGIDAVSLAFLSHQFSSPTAKDLGRRKYCAALREINKEVQDPEKARATSTFEGALLLDLFEKIMKSASHFNSSCHAHVQGALALVKLRGIEQFTESAELTALMGLTLNATVCSLSTGTTVPEEIRQIREHASQFVDTSYPKWKLGGIMIDVTDLAAEIRSGTVAADERIARSSKLDREMEVVALEAGPAWTYERKFVSGHDQRVIVPDGFFPLYDVYPNRMVTQMWNVLRLSRILLCEEIVASCSTSEDPASQPESERAQRAILEMIREICASVPQMTNCDFAARHKLPNGGDGLATPGSEHSHTMSHILDVYILLFSLYIVAWSRNCPAAAREWTIKQLHHIANHFSIREAAVILEILKNQEREESKDLCETNLDATKPNLHTPLDGNSSSSNSSSSSSPVATSSLSKLLSSGDVEKEEEVPNGNKPPAHSKCTSSKSNTQK</sequence>
<dbReference type="PROSITE" id="PS50048">
    <property type="entry name" value="ZN2_CY6_FUNGAL_2"/>
    <property type="match status" value="1"/>
</dbReference>
<organism evidence="4 5">
    <name type="scientific">Neocucurbitaria cava</name>
    <dbReference type="NCBI Taxonomy" id="798079"/>
    <lineage>
        <taxon>Eukaryota</taxon>
        <taxon>Fungi</taxon>
        <taxon>Dikarya</taxon>
        <taxon>Ascomycota</taxon>
        <taxon>Pezizomycotina</taxon>
        <taxon>Dothideomycetes</taxon>
        <taxon>Pleosporomycetidae</taxon>
        <taxon>Pleosporales</taxon>
        <taxon>Pleosporineae</taxon>
        <taxon>Cucurbitariaceae</taxon>
        <taxon>Neocucurbitaria</taxon>
    </lineage>
</organism>
<dbReference type="InterPro" id="IPR001138">
    <property type="entry name" value="Zn2Cys6_DnaBD"/>
</dbReference>
<dbReference type="GO" id="GO:0008270">
    <property type="term" value="F:zinc ion binding"/>
    <property type="evidence" value="ECO:0007669"/>
    <property type="project" value="InterPro"/>
</dbReference>
<dbReference type="Gene3D" id="4.10.240.10">
    <property type="entry name" value="Zn(2)-C6 fungal-type DNA-binding domain"/>
    <property type="match status" value="1"/>
</dbReference>
<dbReference type="OrthoDB" id="5429770at2759"/>
<dbReference type="InterPro" id="IPR036864">
    <property type="entry name" value="Zn2-C6_fun-type_DNA-bd_sf"/>
</dbReference>
<gene>
    <name evidence="4" type="ORF">N0V83_005108</name>
</gene>
<feature type="compositionally biased region" description="Low complexity" evidence="2">
    <location>
        <begin position="512"/>
        <end position="530"/>
    </location>
</feature>
<dbReference type="CDD" id="cd00067">
    <property type="entry name" value="GAL4"/>
    <property type="match status" value="1"/>
</dbReference>
<evidence type="ECO:0000256" key="1">
    <source>
        <dbReference type="ARBA" id="ARBA00023242"/>
    </source>
</evidence>
<comment type="caution">
    <text evidence="4">The sequence shown here is derived from an EMBL/GenBank/DDBJ whole genome shotgun (WGS) entry which is preliminary data.</text>
</comment>
<dbReference type="Pfam" id="PF00172">
    <property type="entry name" value="Zn_clus"/>
    <property type="match status" value="1"/>
</dbReference>
<dbReference type="InterPro" id="IPR021858">
    <property type="entry name" value="Fun_TF"/>
</dbReference>
<dbReference type="InterPro" id="IPR053175">
    <property type="entry name" value="DHMBA_Reg_Transcription_Factor"/>
</dbReference>
<dbReference type="EMBL" id="JAPEUY010000008">
    <property type="protein sequence ID" value="KAJ4370587.1"/>
    <property type="molecule type" value="Genomic_DNA"/>
</dbReference>
<name>A0A9W9CLW1_9PLEO</name>
<dbReference type="Pfam" id="PF11951">
    <property type="entry name" value="Fungal_trans_2"/>
    <property type="match status" value="1"/>
</dbReference>
<evidence type="ECO:0000259" key="3">
    <source>
        <dbReference type="PROSITE" id="PS50048"/>
    </source>
</evidence>
<reference evidence="4" key="1">
    <citation type="submission" date="2022-10" db="EMBL/GenBank/DDBJ databases">
        <title>Tapping the CABI collections for fungal endophytes: first genome assemblies for Collariella, Neodidymelliopsis, Ascochyta clinopodiicola, Didymella pomorum, Didymosphaeria variabile, Neocosmospora piperis and Neocucurbitaria cava.</title>
        <authorList>
            <person name="Hill R."/>
        </authorList>
    </citation>
    <scope>NUCLEOTIDE SEQUENCE</scope>
    <source>
        <strain evidence="4">IMI 356814</strain>
    </source>
</reference>
<feature type="region of interest" description="Disordered" evidence="2">
    <location>
        <begin position="494"/>
        <end position="565"/>
    </location>
</feature>
<dbReference type="AlphaFoldDB" id="A0A9W9CLW1"/>
<protein>
    <recommendedName>
        <fullName evidence="3">Zn(2)-C6 fungal-type domain-containing protein</fullName>
    </recommendedName>
</protein>
<keyword evidence="5" id="KW-1185">Reference proteome</keyword>
<evidence type="ECO:0000256" key="2">
    <source>
        <dbReference type="SAM" id="MobiDB-lite"/>
    </source>
</evidence>
<dbReference type="PANTHER" id="PTHR38791">
    <property type="entry name" value="ZN(II)2CYS6 TRANSCRIPTION FACTOR (EUROFUNG)-RELATED-RELATED"/>
    <property type="match status" value="1"/>
</dbReference>
<feature type="domain" description="Zn(2)-C6 fungal-type" evidence="3">
    <location>
        <begin position="10"/>
        <end position="38"/>
    </location>
</feature>
<dbReference type="PANTHER" id="PTHR38791:SF1">
    <property type="entry name" value="TRANSCRIPTION FACTOR, PUTATIVE-RELATED"/>
    <property type="match status" value="1"/>
</dbReference>
<dbReference type="GO" id="GO:0000981">
    <property type="term" value="F:DNA-binding transcription factor activity, RNA polymerase II-specific"/>
    <property type="evidence" value="ECO:0007669"/>
    <property type="project" value="InterPro"/>
</dbReference>
<dbReference type="Proteomes" id="UP001140560">
    <property type="component" value="Unassembled WGS sequence"/>
</dbReference>